<dbReference type="GO" id="GO:0004725">
    <property type="term" value="F:protein tyrosine phosphatase activity"/>
    <property type="evidence" value="ECO:0007669"/>
    <property type="project" value="UniProtKB-UniRule"/>
</dbReference>
<gene>
    <name evidence="6" type="ORF">GLW04_09465</name>
</gene>
<dbReference type="Gene3D" id="3.20.20.140">
    <property type="entry name" value="Metal-dependent hydrolases"/>
    <property type="match status" value="1"/>
</dbReference>
<dbReference type="EC" id="3.1.3.48" evidence="5"/>
<dbReference type="PANTHER" id="PTHR39181:SF1">
    <property type="entry name" value="TYROSINE-PROTEIN PHOSPHATASE YWQE"/>
    <property type="match status" value="1"/>
</dbReference>
<evidence type="ECO:0000256" key="1">
    <source>
        <dbReference type="ARBA" id="ARBA00005750"/>
    </source>
</evidence>
<proteinExistence type="inferred from homology"/>
<evidence type="ECO:0000313" key="6">
    <source>
        <dbReference type="EMBL" id="MYL20112.1"/>
    </source>
</evidence>
<dbReference type="RefSeq" id="WP_160836534.1">
    <property type="nucleotide sequence ID" value="NZ_WMET01000002.1"/>
</dbReference>
<dbReference type="Pfam" id="PF19567">
    <property type="entry name" value="CpsB_CapC"/>
    <property type="match status" value="1"/>
</dbReference>
<keyword evidence="3 5" id="KW-0904">Protein phosphatase</keyword>
<name>A0A845DUW8_9BACI</name>
<evidence type="ECO:0000313" key="7">
    <source>
        <dbReference type="Proteomes" id="UP000460949"/>
    </source>
</evidence>
<dbReference type="EMBL" id="WMET01000002">
    <property type="protein sequence ID" value="MYL20112.1"/>
    <property type="molecule type" value="Genomic_DNA"/>
</dbReference>
<dbReference type="InterPro" id="IPR016195">
    <property type="entry name" value="Pol/histidinol_Pase-like"/>
</dbReference>
<reference evidence="6 7" key="1">
    <citation type="submission" date="2019-11" db="EMBL/GenBank/DDBJ databases">
        <title>Genome sequences of 17 halophilic strains isolated from different environments.</title>
        <authorList>
            <person name="Furrow R.E."/>
        </authorList>
    </citation>
    <scope>NUCLEOTIDE SEQUENCE [LARGE SCALE GENOMIC DNA]</scope>
    <source>
        <strain evidence="6 7">22511_23_Filter</strain>
    </source>
</reference>
<dbReference type="PANTHER" id="PTHR39181">
    <property type="entry name" value="TYROSINE-PROTEIN PHOSPHATASE YWQE"/>
    <property type="match status" value="1"/>
</dbReference>
<dbReference type="Proteomes" id="UP000460949">
    <property type="component" value="Unassembled WGS sequence"/>
</dbReference>
<sequence>MIDLHSHILPGVDDGAQTVEESIQMARAAVADGIKTIVATPHHKNGAYDNYKHNISIQTAELNRTLQEHGIDLEVLPGQETRIYGEFLEGLEADEILPINLKSSYVFVEFPSGAVPRYASKLFFDLQVAGYQPVIVHPERNKAIMGNPDLLYSFVKKGAYAQLTAGSLCGHFGKKIKKFSEQLLDANLVHLLASDAHNTKTRGFCLSEAYHEVRKKYGEEMVYILSENAEDVLTGRMLQADPPEHVKKSKILGLFSR</sequence>
<dbReference type="AlphaFoldDB" id="A0A845DUW8"/>
<comment type="caution">
    <text evidence="6">The sequence shown here is derived from an EMBL/GenBank/DDBJ whole genome shotgun (WGS) entry which is preliminary data.</text>
</comment>
<accession>A0A845DUW8</accession>
<organism evidence="6 7">
    <name type="scientific">Halobacillus litoralis</name>
    <dbReference type="NCBI Taxonomy" id="45668"/>
    <lineage>
        <taxon>Bacteria</taxon>
        <taxon>Bacillati</taxon>
        <taxon>Bacillota</taxon>
        <taxon>Bacilli</taxon>
        <taxon>Bacillales</taxon>
        <taxon>Bacillaceae</taxon>
        <taxon>Halobacillus</taxon>
    </lineage>
</organism>
<dbReference type="SUPFAM" id="SSF89550">
    <property type="entry name" value="PHP domain-like"/>
    <property type="match status" value="1"/>
</dbReference>
<comment type="catalytic activity">
    <reaction evidence="4 5">
        <text>O-phospho-L-tyrosyl-[protein] + H2O = L-tyrosyl-[protein] + phosphate</text>
        <dbReference type="Rhea" id="RHEA:10684"/>
        <dbReference type="Rhea" id="RHEA-COMP:10136"/>
        <dbReference type="Rhea" id="RHEA-COMP:20101"/>
        <dbReference type="ChEBI" id="CHEBI:15377"/>
        <dbReference type="ChEBI" id="CHEBI:43474"/>
        <dbReference type="ChEBI" id="CHEBI:46858"/>
        <dbReference type="ChEBI" id="CHEBI:61978"/>
        <dbReference type="EC" id="3.1.3.48"/>
    </reaction>
</comment>
<evidence type="ECO:0000256" key="2">
    <source>
        <dbReference type="ARBA" id="ARBA00022801"/>
    </source>
</evidence>
<evidence type="ECO:0000256" key="4">
    <source>
        <dbReference type="ARBA" id="ARBA00051722"/>
    </source>
</evidence>
<keyword evidence="2 5" id="KW-0378">Hydrolase</keyword>
<evidence type="ECO:0000256" key="3">
    <source>
        <dbReference type="ARBA" id="ARBA00022912"/>
    </source>
</evidence>
<comment type="similarity">
    <text evidence="1 5">Belongs to the metallo-dependent hydrolases superfamily. CpsB/CapC family.</text>
</comment>
<dbReference type="GO" id="GO:0030145">
    <property type="term" value="F:manganese ion binding"/>
    <property type="evidence" value="ECO:0007669"/>
    <property type="project" value="UniProtKB-UniRule"/>
</dbReference>
<evidence type="ECO:0000256" key="5">
    <source>
        <dbReference type="PIRNR" id="PIRNR016557"/>
    </source>
</evidence>
<dbReference type="InterPro" id="IPR016667">
    <property type="entry name" value="Caps_polysacc_synth_CpsB/CapC"/>
</dbReference>
<protein>
    <recommendedName>
        <fullName evidence="5">Tyrosine-protein phosphatase</fullName>
        <ecNumber evidence="5">3.1.3.48</ecNumber>
    </recommendedName>
</protein>
<dbReference type="PIRSF" id="PIRSF016557">
    <property type="entry name" value="Caps_synth_CpsB"/>
    <property type="match status" value="1"/>
</dbReference>